<reference evidence="1 2" key="1">
    <citation type="submission" date="2016-03" db="EMBL/GenBank/DDBJ databases">
        <title>Acetic acid bacteria sequencing.</title>
        <authorList>
            <person name="Brandt J."/>
            <person name="Jakob F."/>
            <person name="Vogel R.F."/>
        </authorList>
    </citation>
    <scope>NUCLEOTIDE SEQUENCE [LARGE SCALE GENOMIC DNA]</scope>
    <source>
        <strain evidence="1 2">TMW2.1084</strain>
    </source>
</reference>
<evidence type="ECO:0000313" key="2">
    <source>
        <dbReference type="Proteomes" id="UP000189055"/>
    </source>
</evidence>
<name>A0A1U9LBI2_9PROT</name>
<sequence length="126" mass="13772">MVRMEWQTVTIYPLTGIDDAYLAIKSFPNATGAVVALEKDERGRVIGVACAAIYCAIAPYDAEELVELAITAFEKESHLMVALSGKSIAFRSVQFPGFDLSYPFSEEEFGALYGRIYLSYGVAGRA</sequence>
<proteinExistence type="predicted"/>
<dbReference type="KEGG" id="aper:A0U91_00175"/>
<evidence type="ECO:0000313" key="1">
    <source>
        <dbReference type="EMBL" id="AQT03718.1"/>
    </source>
</evidence>
<dbReference type="AlphaFoldDB" id="A0A1U9LBI2"/>
<organism evidence="1 2">
    <name type="scientific">Acetobacter persici</name>
    <dbReference type="NCBI Taxonomy" id="1076596"/>
    <lineage>
        <taxon>Bacteria</taxon>
        <taxon>Pseudomonadati</taxon>
        <taxon>Pseudomonadota</taxon>
        <taxon>Alphaproteobacteria</taxon>
        <taxon>Acetobacterales</taxon>
        <taxon>Acetobacteraceae</taxon>
        <taxon>Acetobacter</taxon>
    </lineage>
</organism>
<gene>
    <name evidence="1" type="ORF">A0U91_00175</name>
</gene>
<dbReference type="EMBL" id="CP014687">
    <property type="protein sequence ID" value="AQT03718.1"/>
    <property type="molecule type" value="Genomic_DNA"/>
</dbReference>
<dbReference type="Proteomes" id="UP000189055">
    <property type="component" value="Chromosome"/>
</dbReference>
<accession>A0A1U9LBI2</accession>
<protein>
    <submittedName>
        <fullName evidence="1">Uncharacterized protein</fullName>
    </submittedName>
</protein>